<gene>
    <name evidence="1" type="ORF">IFO69_15405</name>
</gene>
<dbReference type="Proteomes" id="UP000647133">
    <property type="component" value="Unassembled WGS sequence"/>
</dbReference>
<comment type="caution">
    <text evidence="1">The sequence shown here is derived from an EMBL/GenBank/DDBJ whole genome shotgun (WGS) entry which is preliminary data.</text>
</comment>
<reference evidence="1 2" key="1">
    <citation type="submission" date="2020-09" db="EMBL/GenBank/DDBJ databases">
        <title>Echinicola sp. CAU 1574 isolated from sand of Sido Beach.</title>
        <authorList>
            <person name="Kim W."/>
        </authorList>
    </citation>
    <scope>NUCLEOTIDE SEQUENCE [LARGE SCALE GENOMIC DNA]</scope>
    <source>
        <strain evidence="1 2">CAU 1574</strain>
    </source>
</reference>
<accession>A0ABR9AP50</accession>
<evidence type="ECO:0000313" key="2">
    <source>
        <dbReference type="Proteomes" id="UP000647133"/>
    </source>
</evidence>
<proteinExistence type="predicted"/>
<sequence>MRKILLVVSVVLMISCSEKEEEKIYQGRLDELVNGGFIFPKDTTTSYIYDIKTVYERDNLIVLRSKLQGYNGLRVRVYNINPISLIREVMIPYEGPEALKGGGGGNIYVDKDLSFFLVGSLGRVGRYDSLGKKVDEWEVDFTLPTTKESFISLETRKGLMYKDGDWIQIGQDPKNHLKFMKSKERLARVEFPLDFTQWVSRINLETGEVMHADFAIPGGYEEFQGDLTATWLMGALDRKRGDYYLGWPYSDTLYRLKGTILEKKIAVKSKVKFTFKPSERIPVGRGATAWVLPKDASQHIFILYDRYHDLFLRASKINESGEGNTRFERTKHYVLQVFSGKWEPIGEYFFDFEGELDLENWFLTKGYLYINKPEQLTEDEYEFYRIDLSRVKKPKR</sequence>
<dbReference type="EMBL" id="JACYTQ010000005">
    <property type="protein sequence ID" value="MBD8490142.1"/>
    <property type="molecule type" value="Genomic_DNA"/>
</dbReference>
<evidence type="ECO:0000313" key="1">
    <source>
        <dbReference type="EMBL" id="MBD8490142.1"/>
    </source>
</evidence>
<protein>
    <submittedName>
        <fullName evidence="1">Uncharacterized protein</fullName>
    </submittedName>
</protein>
<organism evidence="1 2">
    <name type="scientific">Echinicola arenosa</name>
    <dbReference type="NCBI Taxonomy" id="2774144"/>
    <lineage>
        <taxon>Bacteria</taxon>
        <taxon>Pseudomonadati</taxon>
        <taxon>Bacteroidota</taxon>
        <taxon>Cytophagia</taxon>
        <taxon>Cytophagales</taxon>
        <taxon>Cyclobacteriaceae</taxon>
        <taxon>Echinicola</taxon>
    </lineage>
</organism>
<dbReference type="RefSeq" id="WP_192011019.1">
    <property type="nucleotide sequence ID" value="NZ_JACYTQ010000005.1"/>
</dbReference>
<name>A0ABR9AP50_9BACT</name>
<dbReference type="PROSITE" id="PS51257">
    <property type="entry name" value="PROKAR_LIPOPROTEIN"/>
    <property type="match status" value="1"/>
</dbReference>
<keyword evidence="2" id="KW-1185">Reference proteome</keyword>